<feature type="signal peptide" evidence="1">
    <location>
        <begin position="1"/>
        <end position="26"/>
    </location>
</feature>
<evidence type="ECO:0000313" key="4">
    <source>
        <dbReference type="Proteomes" id="UP000237883"/>
    </source>
</evidence>
<protein>
    <recommendedName>
        <fullName evidence="2">DUF4352 domain-containing protein</fullName>
    </recommendedName>
</protein>
<dbReference type="InterPro" id="IPR029051">
    <property type="entry name" value="DUF4352"/>
</dbReference>
<accession>A0A2S0L3Y0</accession>
<dbReference type="Proteomes" id="UP000237883">
    <property type="component" value="Chromosome"/>
</dbReference>
<keyword evidence="1" id="KW-0732">Signal</keyword>
<sequence>MSMSKRHSIKIFFTLMLALGISLSMAACSSSFSKAKLKELYAHPEEFKGKTIKELKMQIVAVDKVHGEIHLQGYEDFAKQEHPTVVVVSDNKVKYEDGEYIKVKGKVIGKAQVVDAESTEMTAVKLEAKKIQKIKSTDAIPAEETLDIGYDVKVKGVSATVQKVDLTSDETRVYIKVKNGTKKNIEIYPNQSILSQDGNDYEADLENYLYDDVHMQKNIKAGASISGVIIFKRIDSNLPFKFTLEGADNEGNELELPFSFEMQ</sequence>
<keyword evidence="4" id="KW-1185">Reference proteome</keyword>
<dbReference type="EMBL" id="CP027228">
    <property type="protein sequence ID" value="AVM48002.1"/>
    <property type="molecule type" value="Genomic_DNA"/>
</dbReference>
<dbReference type="KEGG" id="mdv:C5Q96_03760"/>
<gene>
    <name evidence="3" type="ORF">C5Q96_03760</name>
</gene>
<dbReference type="RefSeq" id="WP_106057079.1">
    <property type="nucleotide sequence ID" value="NZ_CP027228.1"/>
</dbReference>
<dbReference type="PROSITE" id="PS51257">
    <property type="entry name" value="PROKAR_LIPOPROTEIN"/>
    <property type="match status" value="1"/>
</dbReference>
<reference evidence="4" key="1">
    <citation type="submission" date="2018-02" db="EMBL/GenBank/DDBJ databases">
        <authorList>
            <person name="Holder M.E."/>
            <person name="Ajami N.J."/>
            <person name="Petrosino J.F."/>
        </authorList>
    </citation>
    <scope>NUCLEOTIDE SEQUENCE [LARGE SCALE GENOMIC DNA]</scope>
    <source>
        <strain evidence="4">CCUG 47132</strain>
    </source>
</reference>
<evidence type="ECO:0000259" key="2">
    <source>
        <dbReference type="Pfam" id="PF11611"/>
    </source>
</evidence>
<evidence type="ECO:0000256" key="1">
    <source>
        <dbReference type="SAM" id="SignalP"/>
    </source>
</evidence>
<name>A0A2S0L3Y0_9FIRM</name>
<dbReference type="GeneID" id="78391373"/>
<feature type="domain" description="DUF4352" evidence="2">
    <location>
        <begin position="151"/>
        <end position="232"/>
    </location>
</feature>
<organism evidence="3 4">
    <name type="scientific">Mogibacterium diversum</name>
    <dbReference type="NCBI Taxonomy" id="114527"/>
    <lineage>
        <taxon>Bacteria</taxon>
        <taxon>Bacillati</taxon>
        <taxon>Bacillota</taxon>
        <taxon>Clostridia</taxon>
        <taxon>Peptostreptococcales</taxon>
        <taxon>Anaerovoracaceae</taxon>
        <taxon>Mogibacterium</taxon>
    </lineage>
</organism>
<dbReference type="Pfam" id="PF11611">
    <property type="entry name" value="DUF4352"/>
    <property type="match status" value="1"/>
</dbReference>
<proteinExistence type="predicted"/>
<dbReference type="OrthoDB" id="517663at2"/>
<evidence type="ECO:0000313" key="3">
    <source>
        <dbReference type="EMBL" id="AVM48002.1"/>
    </source>
</evidence>
<dbReference type="AlphaFoldDB" id="A0A2S0L3Y0"/>
<feature type="chain" id="PRO_5015733299" description="DUF4352 domain-containing protein" evidence="1">
    <location>
        <begin position="27"/>
        <end position="263"/>
    </location>
</feature>